<dbReference type="SUPFAM" id="SSF46785">
    <property type="entry name" value="Winged helix' DNA-binding domain"/>
    <property type="match status" value="1"/>
</dbReference>
<dbReference type="CDD" id="cd07377">
    <property type="entry name" value="WHTH_GntR"/>
    <property type="match status" value="1"/>
</dbReference>
<dbReference type="InterPro" id="IPR000524">
    <property type="entry name" value="Tscrpt_reg_HTH_GntR"/>
</dbReference>
<evidence type="ECO:0000256" key="3">
    <source>
        <dbReference type="ARBA" id="ARBA00023163"/>
    </source>
</evidence>
<dbReference type="PRINTS" id="PR00035">
    <property type="entry name" value="HTHGNTR"/>
</dbReference>
<dbReference type="SMART" id="SM00345">
    <property type="entry name" value="HTH_GNTR"/>
    <property type="match status" value="1"/>
</dbReference>
<dbReference type="InterPro" id="IPR008920">
    <property type="entry name" value="TF_FadR/GntR_C"/>
</dbReference>
<dbReference type="Gene3D" id="1.20.120.530">
    <property type="entry name" value="GntR ligand-binding domain-like"/>
    <property type="match status" value="1"/>
</dbReference>
<feature type="domain" description="HTH gntR-type" evidence="4">
    <location>
        <begin position="10"/>
        <end position="78"/>
    </location>
</feature>
<protein>
    <submittedName>
        <fullName evidence="5">FadR/GntR family transcriptional regulator</fullName>
    </submittedName>
</protein>
<dbReference type="InterPro" id="IPR036388">
    <property type="entry name" value="WH-like_DNA-bd_sf"/>
</dbReference>
<dbReference type="PANTHER" id="PTHR43537">
    <property type="entry name" value="TRANSCRIPTIONAL REGULATOR, GNTR FAMILY"/>
    <property type="match status" value="1"/>
</dbReference>
<accession>A0ABW0TBY7</accession>
<keyword evidence="6" id="KW-1185">Reference proteome</keyword>
<keyword evidence="2" id="KW-0238">DNA-binding</keyword>
<keyword evidence="3" id="KW-0804">Transcription</keyword>
<dbReference type="Pfam" id="PF07729">
    <property type="entry name" value="FCD"/>
    <property type="match status" value="1"/>
</dbReference>
<evidence type="ECO:0000313" key="5">
    <source>
        <dbReference type="EMBL" id="MFC5586109.1"/>
    </source>
</evidence>
<keyword evidence="1" id="KW-0805">Transcription regulation</keyword>
<reference evidence="6" key="1">
    <citation type="journal article" date="2019" name="Int. J. Syst. Evol. Microbiol.">
        <title>The Global Catalogue of Microorganisms (GCM) 10K type strain sequencing project: providing services to taxonomists for standard genome sequencing and annotation.</title>
        <authorList>
            <consortium name="The Broad Institute Genomics Platform"/>
            <consortium name="The Broad Institute Genome Sequencing Center for Infectious Disease"/>
            <person name="Wu L."/>
            <person name="Ma J."/>
        </authorList>
    </citation>
    <scope>NUCLEOTIDE SEQUENCE [LARGE SCALE GENOMIC DNA]</scope>
    <source>
        <strain evidence="6">JCM 3366</strain>
    </source>
</reference>
<dbReference type="EMBL" id="JBHSNB010000002">
    <property type="protein sequence ID" value="MFC5586109.1"/>
    <property type="molecule type" value="Genomic_DNA"/>
</dbReference>
<evidence type="ECO:0000256" key="1">
    <source>
        <dbReference type="ARBA" id="ARBA00023015"/>
    </source>
</evidence>
<sequence>MTSRVGSQWRSGAFITAEAIGQAIVEGEFSEGERLPLEAELASRFAVSRNTLREAMKLLAAKSMVVIAPRRGTVVLPRAEWNVLDPDVIDWFGALFRADSAFMEELVQTRQTIEPAAAFEAARSAAPHQVEAIAAAYREMEEQRGSGSTAEQVRVDVAFHLSVADAANNRFIQSIIRSIIHAVRANFEALIEHPGNFEGNLKNHRQVYEAIAAHDPDQARGAMERLLEQSLSDTKELFGSTRTSNRH</sequence>
<dbReference type="Gene3D" id="1.10.10.10">
    <property type="entry name" value="Winged helix-like DNA-binding domain superfamily/Winged helix DNA-binding domain"/>
    <property type="match status" value="1"/>
</dbReference>
<dbReference type="PANTHER" id="PTHR43537:SF44">
    <property type="entry name" value="GNTR FAMILY REGULATORY PROTEIN"/>
    <property type="match status" value="1"/>
</dbReference>
<dbReference type="SMART" id="SM00895">
    <property type="entry name" value="FCD"/>
    <property type="match status" value="1"/>
</dbReference>
<dbReference type="Pfam" id="PF00392">
    <property type="entry name" value="GntR"/>
    <property type="match status" value="1"/>
</dbReference>
<dbReference type="InterPro" id="IPR011711">
    <property type="entry name" value="GntR_C"/>
</dbReference>
<evidence type="ECO:0000313" key="6">
    <source>
        <dbReference type="Proteomes" id="UP001596107"/>
    </source>
</evidence>
<gene>
    <name evidence="5" type="ORF">ACFPOD_13405</name>
</gene>
<organism evidence="5 6">
    <name type="scientific">Nitratireductor kimnyeongensis</name>
    <dbReference type="NCBI Taxonomy" id="430679"/>
    <lineage>
        <taxon>Bacteria</taxon>
        <taxon>Pseudomonadati</taxon>
        <taxon>Pseudomonadota</taxon>
        <taxon>Alphaproteobacteria</taxon>
        <taxon>Hyphomicrobiales</taxon>
        <taxon>Phyllobacteriaceae</taxon>
        <taxon>Nitratireductor</taxon>
    </lineage>
</organism>
<comment type="caution">
    <text evidence="5">The sequence shown here is derived from an EMBL/GenBank/DDBJ whole genome shotgun (WGS) entry which is preliminary data.</text>
</comment>
<dbReference type="RefSeq" id="WP_223020677.1">
    <property type="nucleotide sequence ID" value="NZ_CP078143.1"/>
</dbReference>
<dbReference type="SUPFAM" id="SSF48008">
    <property type="entry name" value="GntR ligand-binding domain-like"/>
    <property type="match status" value="1"/>
</dbReference>
<evidence type="ECO:0000256" key="2">
    <source>
        <dbReference type="ARBA" id="ARBA00023125"/>
    </source>
</evidence>
<name>A0ABW0TBY7_9HYPH</name>
<dbReference type="InterPro" id="IPR036390">
    <property type="entry name" value="WH_DNA-bd_sf"/>
</dbReference>
<dbReference type="Proteomes" id="UP001596107">
    <property type="component" value="Unassembled WGS sequence"/>
</dbReference>
<proteinExistence type="predicted"/>
<dbReference type="PROSITE" id="PS50949">
    <property type="entry name" value="HTH_GNTR"/>
    <property type="match status" value="1"/>
</dbReference>
<evidence type="ECO:0000259" key="4">
    <source>
        <dbReference type="PROSITE" id="PS50949"/>
    </source>
</evidence>